<sequence length="101" mass="11561">MLKCNISKVRGQSMSPTFFDLDYVLSMCWPNINYQLGDVVLVEHPKYGRIIKRICHIGLHNTYLLSGDHASSTSTKELGLIKQGNILGRVIFHIKQPRYKN</sequence>
<proteinExistence type="predicted"/>
<organism evidence="1 2">
    <name type="scientific">Pseudoalteromonas undina</name>
    <dbReference type="NCBI Taxonomy" id="43660"/>
    <lineage>
        <taxon>Bacteria</taxon>
        <taxon>Pseudomonadati</taxon>
        <taxon>Pseudomonadota</taxon>
        <taxon>Gammaproteobacteria</taxon>
        <taxon>Alteromonadales</taxon>
        <taxon>Pseudoalteromonadaceae</taxon>
        <taxon>Pseudoalteromonas</taxon>
    </lineage>
</organism>
<evidence type="ECO:0000313" key="1">
    <source>
        <dbReference type="EMBL" id="MEL0602578.1"/>
    </source>
</evidence>
<evidence type="ECO:0000313" key="2">
    <source>
        <dbReference type="Proteomes" id="UP001374952"/>
    </source>
</evidence>
<gene>
    <name evidence="1" type="ORF">V6250_00265</name>
</gene>
<protein>
    <submittedName>
        <fullName evidence="1">S24 family peptidase</fullName>
    </submittedName>
</protein>
<reference evidence="1" key="1">
    <citation type="submission" date="2024-02" db="EMBL/GenBank/DDBJ databases">
        <title>Bacteria isolated from the canopy kelp, Nereocystis luetkeana.</title>
        <authorList>
            <person name="Pfister C.A."/>
            <person name="Younker I.T."/>
            <person name="Light S.H."/>
        </authorList>
    </citation>
    <scope>NUCLEOTIDE SEQUENCE</scope>
    <source>
        <strain evidence="1">TN.2.01</strain>
    </source>
</reference>
<dbReference type="Proteomes" id="UP001374952">
    <property type="component" value="Unassembled WGS sequence"/>
</dbReference>
<keyword evidence="2" id="KW-1185">Reference proteome</keyword>
<name>A0ACC6QY97_9GAMM</name>
<dbReference type="EMBL" id="JBAKAX010000001">
    <property type="protein sequence ID" value="MEL0602578.1"/>
    <property type="molecule type" value="Genomic_DNA"/>
</dbReference>
<accession>A0ACC6QY97</accession>
<comment type="caution">
    <text evidence="1">The sequence shown here is derived from an EMBL/GenBank/DDBJ whole genome shotgun (WGS) entry which is preliminary data.</text>
</comment>